<accession>A0A1H9FHB5</accession>
<dbReference type="InterPro" id="IPR037401">
    <property type="entry name" value="SnoaL-like"/>
</dbReference>
<keyword evidence="3" id="KW-1185">Reference proteome</keyword>
<dbReference type="Proteomes" id="UP000198999">
    <property type="component" value="Unassembled WGS sequence"/>
</dbReference>
<name>A0A1H9FHB5_9FLAO</name>
<evidence type="ECO:0000313" key="3">
    <source>
        <dbReference type="Proteomes" id="UP000198999"/>
    </source>
</evidence>
<dbReference type="EMBL" id="FOFN01000002">
    <property type="protein sequence ID" value="SEQ37327.1"/>
    <property type="molecule type" value="Genomic_DNA"/>
</dbReference>
<proteinExistence type="predicted"/>
<dbReference type="Gene3D" id="3.10.450.50">
    <property type="match status" value="1"/>
</dbReference>
<dbReference type="InterPro" id="IPR032710">
    <property type="entry name" value="NTF2-like_dom_sf"/>
</dbReference>
<dbReference type="STRING" id="419940.SAMN05421824_1482"/>
<reference evidence="2 3" key="1">
    <citation type="submission" date="2016-10" db="EMBL/GenBank/DDBJ databases">
        <authorList>
            <person name="de Groot N.N."/>
        </authorList>
    </citation>
    <scope>NUCLEOTIDE SEQUENCE [LARGE SCALE GENOMIC DNA]</scope>
    <source>
        <strain evidence="2 3">DSM 21035</strain>
    </source>
</reference>
<dbReference type="SUPFAM" id="SSF54427">
    <property type="entry name" value="NTF2-like"/>
    <property type="match status" value="1"/>
</dbReference>
<evidence type="ECO:0000313" key="2">
    <source>
        <dbReference type="EMBL" id="SEQ37327.1"/>
    </source>
</evidence>
<protein>
    <submittedName>
        <fullName evidence="2">SnoaL-like domain-containing protein</fullName>
    </submittedName>
</protein>
<evidence type="ECO:0000259" key="1">
    <source>
        <dbReference type="Pfam" id="PF12680"/>
    </source>
</evidence>
<dbReference type="AlphaFoldDB" id="A0A1H9FHB5"/>
<organism evidence="2 3">
    <name type="scientific">Hyunsoonleella jejuensis</name>
    <dbReference type="NCBI Taxonomy" id="419940"/>
    <lineage>
        <taxon>Bacteria</taxon>
        <taxon>Pseudomonadati</taxon>
        <taxon>Bacteroidota</taxon>
        <taxon>Flavobacteriia</taxon>
        <taxon>Flavobacteriales</taxon>
        <taxon>Flavobacteriaceae</taxon>
    </lineage>
</organism>
<gene>
    <name evidence="2" type="ORF">SAMN05421824_1482</name>
</gene>
<sequence length="313" mass="36208">MKKLTIITMILLSGIIYSQTKKNGTIYEEHPAIEIAEQAQQAFIKGDTTKLKSLLADDFKSYNGMNTNPDNKGTDKSTLLRQSIFWKNNASYLSIERWPGAYPDALEYKKDNKEKDVWVQTWDMLKGVHNETGVKLNMPLHRLFVVNKDNKIKTMITYDDGRVFQTLRSSFTPRTNGTIYNHHDNINTVRNMVAALEHGDADKAFGYFTENARFSNLDMPRGETNSLEEEKEAFLKMLESWDIERIDVVGYPDYLEYEIGNGKVVQSWWDFRVKRKSDNKRVTIPVLLIHDFNDDGEITREAGYYTVAAMMEK</sequence>
<feature type="domain" description="SnoaL-like" evidence="1">
    <location>
        <begin position="189"/>
        <end position="300"/>
    </location>
</feature>
<dbReference type="OrthoDB" id="793359at2"/>
<dbReference type="RefSeq" id="WP_092578077.1">
    <property type="nucleotide sequence ID" value="NZ_FOFN01000002.1"/>
</dbReference>
<dbReference type="Pfam" id="PF12680">
    <property type="entry name" value="SnoaL_2"/>
    <property type="match status" value="1"/>
</dbReference>